<dbReference type="Proteomes" id="UP000593563">
    <property type="component" value="Unassembled WGS sequence"/>
</dbReference>
<keyword evidence="1" id="KW-1133">Transmembrane helix</keyword>
<keyword evidence="1" id="KW-0472">Membrane</keyword>
<comment type="caution">
    <text evidence="2">The sequence shown here is derived from an EMBL/GenBank/DDBJ whole genome shotgun (WGS) entry which is preliminary data.</text>
</comment>
<name>A0A6L5B8H0_APIGR</name>
<dbReference type="PANTHER" id="PTHR34358">
    <property type="entry name" value="OS03G0411600 PROTEIN"/>
    <property type="match status" value="1"/>
</dbReference>
<dbReference type="InterPro" id="IPR010608">
    <property type="entry name" value="DUF1195"/>
</dbReference>
<accession>A0A6L5B8H0</accession>
<dbReference type="EMBL" id="WRXP01001877">
    <property type="protein sequence ID" value="KAF1002019.1"/>
    <property type="molecule type" value="Genomic_DNA"/>
</dbReference>
<protein>
    <submittedName>
        <fullName evidence="2">Uncharacterized protein</fullName>
    </submittedName>
</protein>
<dbReference type="AlphaFoldDB" id="A0A6L5B8H0"/>
<keyword evidence="1" id="KW-0812">Transmembrane</keyword>
<evidence type="ECO:0000313" key="2">
    <source>
        <dbReference type="EMBL" id="KAF1002019.1"/>
    </source>
</evidence>
<reference evidence="2" key="1">
    <citation type="submission" date="2020-01" db="EMBL/GenBank/DDBJ databases">
        <title>The Celery Genome Sequence Reveals Sequential Paleo-tetraploidization, Resistance Gene Elimination, Karyotype Evolution, and Functional Innovation in Apiales.</title>
        <authorList>
            <person name="Song X."/>
        </authorList>
    </citation>
    <scope>NUCLEOTIDE SEQUENCE</scope>
    <source>
        <tissue evidence="2">Leaf</tissue>
    </source>
</reference>
<evidence type="ECO:0000313" key="3">
    <source>
        <dbReference type="Proteomes" id="UP000593563"/>
    </source>
</evidence>
<gene>
    <name evidence="2" type="ORF">AG4045_003612</name>
</gene>
<feature type="transmembrane region" description="Helical" evidence="1">
    <location>
        <begin position="20"/>
        <end position="42"/>
    </location>
</feature>
<evidence type="ECO:0000256" key="1">
    <source>
        <dbReference type="SAM" id="Phobius"/>
    </source>
</evidence>
<sequence length="144" mass="16648">MIKCNATSSSIFGPTRYKLWALIIILILAFWSMFTGSVTLNWSTAATTLTDDFYYPLHSDLDILEVEDREKLVRRMWDVYTHSKTIKFPRFWQRAFEAAYEDLTSDVSSIRNPAILEIAKMSMFSLNLIFESLPKATTASETDR</sequence>
<organism evidence="2 3">
    <name type="scientific">Apium graveolens</name>
    <name type="common">Celery</name>
    <dbReference type="NCBI Taxonomy" id="4045"/>
    <lineage>
        <taxon>Eukaryota</taxon>
        <taxon>Viridiplantae</taxon>
        <taxon>Streptophyta</taxon>
        <taxon>Embryophyta</taxon>
        <taxon>Tracheophyta</taxon>
        <taxon>Spermatophyta</taxon>
        <taxon>Magnoliopsida</taxon>
        <taxon>eudicotyledons</taxon>
        <taxon>Gunneridae</taxon>
        <taxon>Pentapetalae</taxon>
        <taxon>asterids</taxon>
        <taxon>campanulids</taxon>
        <taxon>Apiales</taxon>
        <taxon>Apiaceae</taxon>
        <taxon>Apioideae</taxon>
        <taxon>apioid superclade</taxon>
        <taxon>Apieae</taxon>
        <taxon>Apium</taxon>
    </lineage>
</organism>
<dbReference type="PANTHER" id="PTHR34358:SF2">
    <property type="entry name" value="OS03G0411600 PROTEIN"/>
    <property type="match status" value="1"/>
</dbReference>
<keyword evidence="3" id="KW-1185">Reference proteome</keyword>
<dbReference type="Pfam" id="PF06708">
    <property type="entry name" value="DUF1195"/>
    <property type="match status" value="1"/>
</dbReference>
<proteinExistence type="predicted"/>